<proteinExistence type="predicted"/>
<evidence type="ECO:0000313" key="2">
    <source>
        <dbReference type="Proteomes" id="UP000078492"/>
    </source>
</evidence>
<feature type="non-terminal residue" evidence="1">
    <location>
        <position position="1"/>
    </location>
</feature>
<accession>A0A195ECJ0</accession>
<name>A0A195ECJ0_9HYME</name>
<sequence>FKIPKDFLMKKISTDMSSIDITNFSSRPYSFQTHTMISWYISIVLGTDSND</sequence>
<dbReference type="EMBL" id="KQ979074">
    <property type="protein sequence ID" value="KYN22826.1"/>
    <property type="molecule type" value="Genomic_DNA"/>
</dbReference>
<dbReference type="Proteomes" id="UP000078492">
    <property type="component" value="Unassembled WGS sequence"/>
</dbReference>
<organism evidence="1 2">
    <name type="scientific">Trachymyrmex cornetzi</name>
    <dbReference type="NCBI Taxonomy" id="471704"/>
    <lineage>
        <taxon>Eukaryota</taxon>
        <taxon>Metazoa</taxon>
        <taxon>Ecdysozoa</taxon>
        <taxon>Arthropoda</taxon>
        <taxon>Hexapoda</taxon>
        <taxon>Insecta</taxon>
        <taxon>Pterygota</taxon>
        <taxon>Neoptera</taxon>
        <taxon>Endopterygota</taxon>
        <taxon>Hymenoptera</taxon>
        <taxon>Apocrita</taxon>
        <taxon>Aculeata</taxon>
        <taxon>Formicoidea</taxon>
        <taxon>Formicidae</taxon>
        <taxon>Myrmicinae</taxon>
        <taxon>Trachymyrmex</taxon>
    </lineage>
</organism>
<protein>
    <submittedName>
        <fullName evidence="1">Uncharacterized protein</fullName>
    </submittedName>
</protein>
<reference evidence="1 2" key="1">
    <citation type="submission" date="2015-09" db="EMBL/GenBank/DDBJ databases">
        <title>Trachymyrmex cornetzi WGS genome.</title>
        <authorList>
            <person name="Nygaard S."/>
            <person name="Hu H."/>
            <person name="Boomsma J."/>
            <person name="Zhang G."/>
        </authorList>
    </citation>
    <scope>NUCLEOTIDE SEQUENCE [LARGE SCALE GENOMIC DNA]</scope>
    <source>
        <strain evidence="1">Tcor2-1</strain>
        <tissue evidence="1">Whole body</tissue>
    </source>
</reference>
<gene>
    <name evidence="1" type="ORF">ALC57_04608</name>
</gene>
<evidence type="ECO:0000313" key="1">
    <source>
        <dbReference type="EMBL" id="KYN22826.1"/>
    </source>
</evidence>
<dbReference type="AlphaFoldDB" id="A0A195ECJ0"/>
<keyword evidence="2" id="KW-1185">Reference proteome</keyword>